<organism evidence="4 5">
    <name type="scientific">Polystyrenella longa</name>
    <dbReference type="NCBI Taxonomy" id="2528007"/>
    <lineage>
        <taxon>Bacteria</taxon>
        <taxon>Pseudomonadati</taxon>
        <taxon>Planctomycetota</taxon>
        <taxon>Planctomycetia</taxon>
        <taxon>Planctomycetales</taxon>
        <taxon>Planctomycetaceae</taxon>
        <taxon>Polystyrenella</taxon>
    </lineage>
</organism>
<dbReference type="AlphaFoldDB" id="A0A518CI87"/>
<feature type="domain" description="Nitroreductase" evidence="3">
    <location>
        <begin position="7"/>
        <end position="177"/>
    </location>
</feature>
<name>A0A518CI87_9PLAN</name>
<protein>
    <submittedName>
        <fullName evidence="4">NAD(P)H nitroreductase MhqN</fullName>
        <ecNumber evidence="4">1.-.-.-</ecNumber>
    </submittedName>
</protein>
<dbReference type="Gene3D" id="3.40.109.10">
    <property type="entry name" value="NADH Oxidase"/>
    <property type="match status" value="1"/>
</dbReference>
<gene>
    <name evidence="4" type="primary">mhqN</name>
    <name evidence="4" type="ORF">Pla110_06450</name>
</gene>
<dbReference type="RefSeq" id="WP_144993102.1">
    <property type="nucleotide sequence ID" value="NZ_CP036281.1"/>
</dbReference>
<keyword evidence="5" id="KW-1185">Reference proteome</keyword>
<evidence type="ECO:0000259" key="3">
    <source>
        <dbReference type="Pfam" id="PF00881"/>
    </source>
</evidence>
<dbReference type="Pfam" id="PF00881">
    <property type="entry name" value="Nitroreductase"/>
    <property type="match status" value="1"/>
</dbReference>
<dbReference type="InterPro" id="IPR000415">
    <property type="entry name" value="Nitroreductase-like"/>
</dbReference>
<dbReference type="InterPro" id="IPR029479">
    <property type="entry name" value="Nitroreductase"/>
</dbReference>
<evidence type="ECO:0000256" key="2">
    <source>
        <dbReference type="ARBA" id="ARBA00023002"/>
    </source>
</evidence>
<reference evidence="4 5" key="1">
    <citation type="submission" date="2019-02" db="EMBL/GenBank/DDBJ databases">
        <title>Deep-cultivation of Planctomycetes and their phenomic and genomic characterization uncovers novel biology.</title>
        <authorList>
            <person name="Wiegand S."/>
            <person name="Jogler M."/>
            <person name="Boedeker C."/>
            <person name="Pinto D."/>
            <person name="Vollmers J."/>
            <person name="Rivas-Marin E."/>
            <person name="Kohn T."/>
            <person name="Peeters S.H."/>
            <person name="Heuer A."/>
            <person name="Rast P."/>
            <person name="Oberbeckmann S."/>
            <person name="Bunk B."/>
            <person name="Jeske O."/>
            <person name="Meyerdierks A."/>
            <person name="Storesund J.E."/>
            <person name="Kallscheuer N."/>
            <person name="Luecker S."/>
            <person name="Lage O.M."/>
            <person name="Pohl T."/>
            <person name="Merkel B.J."/>
            <person name="Hornburger P."/>
            <person name="Mueller R.-W."/>
            <person name="Bruemmer F."/>
            <person name="Labrenz M."/>
            <person name="Spormann A.M."/>
            <person name="Op den Camp H."/>
            <person name="Overmann J."/>
            <person name="Amann R."/>
            <person name="Jetten M.S.M."/>
            <person name="Mascher T."/>
            <person name="Medema M.H."/>
            <person name="Devos D.P."/>
            <person name="Kaster A.-K."/>
            <person name="Ovreas L."/>
            <person name="Rohde M."/>
            <person name="Galperin M.Y."/>
            <person name="Jogler C."/>
        </authorList>
    </citation>
    <scope>NUCLEOTIDE SEQUENCE [LARGE SCALE GENOMIC DNA]</scope>
    <source>
        <strain evidence="4 5">Pla110</strain>
    </source>
</reference>
<dbReference type="KEGG" id="plon:Pla110_06450"/>
<evidence type="ECO:0000256" key="1">
    <source>
        <dbReference type="ARBA" id="ARBA00007118"/>
    </source>
</evidence>
<dbReference type="Proteomes" id="UP000317178">
    <property type="component" value="Chromosome"/>
</dbReference>
<dbReference type="OrthoDB" id="9812105at2"/>
<evidence type="ECO:0000313" key="4">
    <source>
        <dbReference type="EMBL" id="QDU78941.1"/>
    </source>
</evidence>
<comment type="similarity">
    <text evidence="1">Belongs to the nitroreductase family.</text>
</comment>
<dbReference type="CDD" id="cd02137">
    <property type="entry name" value="MhqN-like"/>
    <property type="match status" value="1"/>
</dbReference>
<keyword evidence="2 4" id="KW-0560">Oxidoreductase</keyword>
<sequence>MDVIEAIQTRRAIKSFDPEFSLNRQDIEQLISVAKLAPSAFNIQHYRIVAVQDKELLQQISEAANNQPQVTQSSVLFVLCADMQAWKKEPERYWSHVDEKTQQNLANMIRNFYDGRDQLQRDEAIRSSGLIAQTIMLTAKGMGLDSCPMDGFDFEKVGQLIKLPEDHLVAMFVAVGKADGEPKPRGGKIPLEEVLIWDQF</sequence>
<dbReference type="SUPFAM" id="SSF55469">
    <property type="entry name" value="FMN-dependent nitroreductase-like"/>
    <property type="match status" value="1"/>
</dbReference>
<evidence type="ECO:0000313" key="5">
    <source>
        <dbReference type="Proteomes" id="UP000317178"/>
    </source>
</evidence>
<dbReference type="PANTHER" id="PTHR43673">
    <property type="entry name" value="NAD(P)H NITROREDUCTASE YDGI-RELATED"/>
    <property type="match status" value="1"/>
</dbReference>
<dbReference type="EC" id="1.-.-.-" evidence="4"/>
<dbReference type="EMBL" id="CP036281">
    <property type="protein sequence ID" value="QDU78941.1"/>
    <property type="molecule type" value="Genomic_DNA"/>
</dbReference>
<proteinExistence type="inferred from homology"/>
<accession>A0A518CI87</accession>
<dbReference type="GO" id="GO:0016491">
    <property type="term" value="F:oxidoreductase activity"/>
    <property type="evidence" value="ECO:0007669"/>
    <property type="project" value="UniProtKB-KW"/>
</dbReference>
<dbReference type="PANTHER" id="PTHR43673:SF12">
    <property type="entry name" value="PROTEIN DRGA"/>
    <property type="match status" value="1"/>
</dbReference>